<dbReference type="Pfam" id="PF01473">
    <property type="entry name" value="Choline_bind_1"/>
    <property type="match status" value="3"/>
</dbReference>
<dbReference type="SUPFAM" id="SSF58100">
    <property type="entry name" value="Bacterial hemolysins"/>
    <property type="match status" value="1"/>
</dbReference>
<dbReference type="SUPFAM" id="SSF69360">
    <property type="entry name" value="Cell wall binding repeat"/>
    <property type="match status" value="1"/>
</dbReference>
<dbReference type="Pfam" id="PF05791">
    <property type="entry name" value="Bacillus_HBL"/>
    <property type="match status" value="1"/>
</dbReference>
<dbReference type="EMBL" id="AHFB01000123">
    <property type="protein sequence ID" value="EOO26388.1"/>
    <property type="molecule type" value="Genomic_DNA"/>
</dbReference>
<gene>
    <name evidence="4" type="ORF">IIU_06000</name>
</gene>
<dbReference type="AlphaFoldDB" id="A0A9W5UZR3"/>
<evidence type="ECO:0000313" key="4">
    <source>
        <dbReference type="EMBL" id="EOO26388.1"/>
    </source>
</evidence>
<proteinExistence type="predicted"/>
<feature type="coiled-coil region" evidence="3">
    <location>
        <begin position="101"/>
        <end position="142"/>
    </location>
</feature>
<feature type="repeat" description="Cell wall-binding" evidence="2">
    <location>
        <begin position="436"/>
        <end position="456"/>
    </location>
</feature>
<dbReference type="InterPro" id="IPR008414">
    <property type="entry name" value="HBL"/>
</dbReference>
<organism evidence="4 5">
    <name type="scientific">Bacillus cereus VD133</name>
    <dbReference type="NCBI Taxonomy" id="1053233"/>
    <lineage>
        <taxon>Bacteria</taxon>
        <taxon>Bacillati</taxon>
        <taxon>Bacillota</taxon>
        <taxon>Bacilli</taxon>
        <taxon>Bacillales</taxon>
        <taxon>Bacillaceae</taxon>
        <taxon>Bacillus</taxon>
        <taxon>Bacillus cereus group</taxon>
    </lineage>
</organism>
<accession>A0A9W5UZR3</accession>
<name>A0A9W5UZR3_BACCE</name>
<protein>
    <submittedName>
        <fullName evidence="4">Uncharacterized protein</fullName>
    </submittedName>
</protein>
<dbReference type="GO" id="GO:0016020">
    <property type="term" value="C:membrane"/>
    <property type="evidence" value="ECO:0007669"/>
    <property type="project" value="InterPro"/>
</dbReference>
<feature type="coiled-coil region" evidence="3">
    <location>
        <begin position="168"/>
        <end position="248"/>
    </location>
</feature>
<evidence type="ECO:0000256" key="1">
    <source>
        <dbReference type="ARBA" id="ARBA00022737"/>
    </source>
</evidence>
<dbReference type="PANTHER" id="PTHR38443:SF2">
    <property type="entry name" value="NON-HEMOLYTIC ENTEROTOXIN LYTIC COMPONENT L1"/>
    <property type="match status" value="1"/>
</dbReference>
<evidence type="ECO:0000256" key="2">
    <source>
        <dbReference type="PROSITE-ProRule" id="PRU00591"/>
    </source>
</evidence>
<comment type="caution">
    <text evidence="4">The sequence shown here is derived from an EMBL/GenBank/DDBJ whole genome shotgun (WGS) entry which is preliminary data.</text>
</comment>
<dbReference type="InterPro" id="IPR018337">
    <property type="entry name" value="Cell_wall/Cho-bd_repeat"/>
</dbReference>
<dbReference type="Proteomes" id="UP000014018">
    <property type="component" value="Unassembled WGS sequence"/>
</dbReference>
<dbReference type="PROSITE" id="PS51170">
    <property type="entry name" value="CW"/>
    <property type="match status" value="1"/>
</dbReference>
<keyword evidence="1" id="KW-0677">Repeat</keyword>
<dbReference type="Gene3D" id="1.20.1170.10">
    <property type="match status" value="1"/>
</dbReference>
<dbReference type="InterPro" id="IPR052785">
    <property type="entry name" value="Enterotoxin_cmpnt"/>
</dbReference>
<reference evidence="4 5" key="1">
    <citation type="submission" date="2012-12" db="EMBL/GenBank/DDBJ databases">
        <title>The Genome Sequence of Bacillus cereus VD133.</title>
        <authorList>
            <consortium name="The Broad Institute Genome Sequencing Platform"/>
            <consortium name="The Broad Institute Genome Sequencing Center for Infectious Disease"/>
            <person name="Feldgarden M."/>
            <person name="Van der Auwera G.A."/>
            <person name="Mahillon J."/>
            <person name="Duprez V."/>
            <person name="Timmery S."/>
            <person name="Mattelet C."/>
            <person name="Dierick K."/>
            <person name="Sun M."/>
            <person name="Yu Z."/>
            <person name="Zhu L."/>
            <person name="Hu X."/>
            <person name="Shank E.B."/>
            <person name="Swiecicka I."/>
            <person name="Hansen B.M."/>
            <person name="Andrup L."/>
            <person name="Walker B."/>
            <person name="Young S.K."/>
            <person name="Zeng Q."/>
            <person name="Gargeya S."/>
            <person name="Fitzgerald M."/>
            <person name="Haas B."/>
            <person name="Abouelleil A."/>
            <person name="Alvarado L."/>
            <person name="Arachchi H.M."/>
            <person name="Berlin A.M."/>
            <person name="Chapman S.B."/>
            <person name="Dewar J."/>
            <person name="Goldberg J."/>
            <person name="Griggs A."/>
            <person name="Gujja S."/>
            <person name="Hansen M."/>
            <person name="Howarth C."/>
            <person name="Imamovic A."/>
            <person name="Larimer J."/>
            <person name="McCowan C."/>
            <person name="Murphy C."/>
            <person name="Neiman D."/>
            <person name="Pearson M."/>
            <person name="Priest M."/>
            <person name="Roberts A."/>
            <person name="Saif S."/>
            <person name="Shea T."/>
            <person name="Sisk P."/>
            <person name="Sykes S."/>
            <person name="Wortman J."/>
            <person name="Nusbaum C."/>
            <person name="Birren B."/>
        </authorList>
    </citation>
    <scope>NUCLEOTIDE SEQUENCE [LARGE SCALE GENOMIC DNA]</scope>
    <source>
        <strain evidence="4 5">VD133</strain>
    </source>
</reference>
<dbReference type="PANTHER" id="PTHR38443">
    <property type="match status" value="1"/>
</dbReference>
<evidence type="ECO:0000256" key="3">
    <source>
        <dbReference type="SAM" id="Coils"/>
    </source>
</evidence>
<dbReference type="CDD" id="cd21116">
    <property type="entry name" value="ClyA-like"/>
    <property type="match status" value="1"/>
</dbReference>
<sequence>MSGQYLFMDKALADSNQSPIQVMDQASTNIKNKHDEFAKHIDGFNLDSVKDLKDKLKQGETDAQNEANEWFNSVGKDLKESLNQILSYDKDFNSAFHDIMVDLQQKDKNAAIEKLKNLANNIKQKNDDIKKKQDNLIQFKKKVSDSLSPFSDAVIKANIMEDNDYKAVKLAQTQIDNLQKQFNEIKSNMKNISKQIAAGGQYASPALVDLQAKYATDMAQIDLQINSIKKAMDEFKAETSTLKDLQNEAGSFSKDIDTAITALQNCSNGMIQVQTKLEEVLADIQKTEDIKNLVFAIPKLVVTNDTWNSSIQQVDGLGGTQTTTTSNRWIYEKNSKKWYYHRDSSFKNDSSKDLHWHEIESKKYYINSDGSIETGTGMKKLDGGTYYFNEDDSIVYGWKEINGKKYYFNPEMVIGNHEYGGVGYHFGEDGSLDVSKKGWQTDSNNKKYFYNEDGSLTYGWKNMDGKQYFFDINDGHMVTGKYDTVPYQKNGPFSPPVIDHYYFNEDGTLNRQDPSTQA</sequence>
<keyword evidence="3" id="KW-0175">Coiled coil</keyword>
<evidence type="ECO:0000313" key="5">
    <source>
        <dbReference type="Proteomes" id="UP000014018"/>
    </source>
</evidence>
<dbReference type="Gene3D" id="2.10.270.10">
    <property type="entry name" value="Cholin Binding"/>
    <property type="match status" value="2"/>
</dbReference>